<dbReference type="GO" id="GO:0005783">
    <property type="term" value="C:endoplasmic reticulum"/>
    <property type="evidence" value="ECO:0007669"/>
    <property type="project" value="TreeGrafter"/>
</dbReference>
<keyword evidence="2 6" id="KW-0812">Transmembrane</keyword>
<dbReference type="GO" id="GO:0016409">
    <property type="term" value="F:palmitoyltransferase activity"/>
    <property type="evidence" value="ECO:0007669"/>
    <property type="project" value="TreeGrafter"/>
</dbReference>
<evidence type="ECO:0000256" key="1">
    <source>
        <dbReference type="ARBA" id="ARBA00004141"/>
    </source>
</evidence>
<evidence type="ECO:0000256" key="6">
    <source>
        <dbReference type="SAM" id="Phobius"/>
    </source>
</evidence>
<evidence type="ECO:0000313" key="7">
    <source>
        <dbReference type="Proteomes" id="UP000095283"/>
    </source>
</evidence>
<evidence type="ECO:0000256" key="2">
    <source>
        <dbReference type="ARBA" id="ARBA00022692"/>
    </source>
</evidence>
<dbReference type="Pfam" id="PF03062">
    <property type="entry name" value="MBOAT"/>
    <property type="match status" value="1"/>
</dbReference>
<dbReference type="AlphaFoldDB" id="A0A1I7WMQ8"/>
<keyword evidence="4 6" id="KW-0472">Membrane</keyword>
<dbReference type="GO" id="GO:0016020">
    <property type="term" value="C:membrane"/>
    <property type="evidence" value="ECO:0007669"/>
    <property type="project" value="UniProtKB-SubCell"/>
</dbReference>
<feature type="transmembrane region" description="Helical" evidence="6">
    <location>
        <begin position="219"/>
        <end position="239"/>
    </location>
</feature>
<dbReference type="Proteomes" id="UP000095283">
    <property type="component" value="Unplaced"/>
</dbReference>
<organism evidence="7 8">
    <name type="scientific">Heterorhabditis bacteriophora</name>
    <name type="common">Entomopathogenic nematode worm</name>
    <dbReference type="NCBI Taxonomy" id="37862"/>
    <lineage>
        <taxon>Eukaryota</taxon>
        <taxon>Metazoa</taxon>
        <taxon>Ecdysozoa</taxon>
        <taxon>Nematoda</taxon>
        <taxon>Chromadorea</taxon>
        <taxon>Rhabditida</taxon>
        <taxon>Rhabditina</taxon>
        <taxon>Rhabditomorpha</taxon>
        <taxon>Strongyloidea</taxon>
        <taxon>Heterorhabditidae</taxon>
        <taxon>Heterorhabditis</taxon>
    </lineage>
</organism>
<keyword evidence="3 6" id="KW-1133">Transmembrane helix</keyword>
<evidence type="ECO:0000256" key="4">
    <source>
        <dbReference type="ARBA" id="ARBA00023136"/>
    </source>
</evidence>
<reference evidence="8" key="1">
    <citation type="submission" date="2016-11" db="UniProtKB">
        <authorList>
            <consortium name="WormBaseParasite"/>
        </authorList>
    </citation>
    <scope>IDENTIFICATION</scope>
</reference>
<accession>A0A1I7WMQ8</accession>
<sequence>MTSSDRFVPVALGRWETRLHWIIWVSHSLAAFLIAYNVSNGPAKQWINHWMSPSSYFTGMVMDLSDSEWLFYRRTVEHLIFDYSVHSVAIFLIMRLLRNDIARYAIPPPAPICISRVSRYSRMWRHFDAGLYQFLKNQVYIPLMRPTLPPILSAARSAATLIAVFGVVLAWHGSRTHYVCWVSLSACELIIEWIGKSIWISSHFQKLRIMIGERNTRRIISLCMLFTVIPGIFGVFFFLGQDGIGSTIFNEVLLSGIHELSKGNVSIAGTNSGSVLTHLLILGYFFNNVCLDFEQDRVHH</sequence>
<dbReference type="WBParaSite" id="Hba_06372">
    <property type="protein sequence ID" value="Hba_06372"/>
    <property type="gene ID" value="Hba_06372"/>
</dbReference>
<evidence type="ECO:0000256" key="3">
    <source>
        <dbReference type="ARBA" id="ARBA00022989"/>
    </source>
</evidence>
<protein>
    <submittedName>
        <fullName evidence="8">MBOAT_2 domain-containing protein</fullName>
    </submittedName>
</protein>
<dbReference type="PANTHER" id="PTHR13285">
    <property type="entry name" value="ACYLTRANSFERASE"/>
    <property type="match status" value="1"/>
</dbReference>
<feature type="transmembrane region" description="Helical" evidence="6">
    <location>
        <begin position="21"/>
        <end position="39"/>
    </location>
</feature>
<dbReference type="InterPro" id="IPR004299">
    <property type="entry name" value="MBOAT_fam"/>
</dbReference>
<keyword evidence="7" id="KW-1185">Reference proteome</keyword>
<comment type="subcellular location">
    <subcellularLocation>
        <location evidence="1">Membrane</location>
        <topology evidence="1">Multi-pass membrane protein</topology>
    </subcellularLocation>
</comment>
<evidence type="ECO:0000256" key="5">
    <source>
        <dbReference type="ARBA" id="ARBA00038268"/>
    </source>
</evidence>
<name>A0A1I7WMQ8_HETBA</name>
<proteinExistence type="inferred from homology"/>
<comment type="similarity">
    <text evidence="5">Belongs to the membrane-bound acyltransferase family. HHAT subfamily.</text>
</comment>
<evidence type="ECO:0000313" key="8">
    <source>
        <dbReference type="WBParaSite" id="Hba_06372"/>
    </source>
</evidence>
<dbReference type="InterPro" id="IPR051085">
    <property type="entry name" value="MB_O-acyltransferase"/>
</dbReference>
<dbReference type="PANTHER" id="PTHR13285:SF18">
    <property type="entry name" value="PROTEIN-CYSTEINE N-PALMITOYLTRANSFERASE RASP"/>
    <property type="match status" value="1"/>
</dbReference>